<organism evidence="1 2">
    <name type="scientific">Avena sativa</name>
    <name type="common">Oat</name>
    <dbReference type="NCBI Taxonomy" id="4498"/>
    <lineage>
        <taxon>Eukaryota</taxon>
        <taxon>Viridiplantae</taxon>
        <taxon>Streptophyta</taxon>
        <taxon>Embryophyta</taxon>
        <taxon>Tracheophyta</taxon>
        <taxon>Spermatophyta</taxon>
        <taxon>Magnoliopsida</taxon>
        <taxon>Liliopsida</taxon>
        <taxon>Poales</taxon>
        <taxon>Poaceae</taxon>
        <taxon>BOP clade</taxon>
        <taxon>Pooideae</taxon>
        <taxon>Poodae</taxon>
        <taxon>Poeae</taxon>
        <taxon>Poeae Chloroplast Group 1 (Aveneae type)</taxon>
        <taxon>Aveninae</taxon>
        <taxon>Avena</taxon>
    </lineage>
</organism>
<proteinExistence type="predicted"/>
<evidence type="ECO:0000313" key="2">
    <source>
        <dbReference type="Proteomes" id="UP001732700"/>
    </source>
</evidence>
<reference evidence="1" key="2">
    <citation type="submission" date="2025-09" db="UniProtKB">
        <authorList>
            <consortium name="EnsemblPlants"/>
        </authorList>
    </citation>
    <scope>IDENTIFICATION</scope>
</reference>
<keyword evidence="2" id="KW-1185">Reference proteome</keyword>
<accession>A0ACD5ZL90</accession>
<sequence length="206" mass="23128">MWTLLMIKQHPKADVCKGKQVVSLVGTVDKREERKQRINGEESRWQKPKQGRLKLNLDGSFMPNIGEAGAGMILRVQQGDIIFAACRVLLHCASALESEMAACDEGLKLALNWSTAPIDIEMDCATAVNTLTVGKDQSALVHLTRSIKEGCTERNVTLPQHFPAKKIWHELQRPIHIPKESKVPFLRYGSMHVRHSQVFHNTKLSS</sequence>
<evidence type="ECO:0000313" key="1">
    <source>
        <dbReference type="EnsemblPlants" id="AVESA.00010b.r2.6DG1166590.1.CDS"/>
    </source>
</evidence>
<dbReference type="EnsemblPlants" id="AVESA.00010b.r2.6DG1166590.1">
    <property type="protein sequence ID" value="AVESA.00010b.r2.6DG1166590.1.CDS"/>
    <property type="gene ID" value="AVESA.00010b.r2.6DG1166590"/>
</dbReference>
<protein>
    <submittedName>
        <fullName evidence="1">Uncharacterized protein</fullName>
    </submittedName>
</protein>
<dbReference type="Proteomes" id="UP001732700">
    <property type="component" value="Chromosome 6D"/>
</dbReference>
<name>A0ACD5ZL90_AVESA</name>
<reference evidence="1" key="1">
    <citation type="submission" date="2021-05" db="EMBL/GenBank/DDBJ databases">
        <authorList>
            <person name="Scholz U."/>
            <person name="Mascher M."/>
            <person name="Fiebig A."/>
        </authorList>
    </citation>
    <scope>NUCLEOTIDE SEQUENCE [LARGE SCALE GENOMIC DNA]</scope>
</reference>